<protein>
    <submittedName>
        <fullName evidence="1">Hypothetical phage protein</fullName>
    </submittedName>
</protein>
<dbReference type="Proteomes" id="UP000002370">
    <property type="component" value="Segment"/>
</dbReference>
<evidence type="ECO:0000313" key="1">
    <source>
        <dbReference type="EMBL" id="CBJ94268.1"/>
    </source>
</evidence>
<proteinExistence type="predicted"/>
<dbReference type="RefSeq" id="YP_009169002.1">
    <property type="nucleotide sequence ID" value="NC_027996.1"/>
</dbReference>
<accession>D5GVQ2</accession>
<dbReference type="GeneID" id="26041146"/>
<keyword evidence="2" id="KW-1185">Reference proteome</keyword>
<name>D5GVQ2_9CAUD</name>
<sequence length="68" mass="8165">MNKIKQRIIELMCIFYPIKIKSTAKGSYYISYKFKFNKYYVFGDRGGEVFVENYKDALRVAEWMDNNS</sequence>
<organism evidence="1 2">
    <name type="scientific">Campylobacter phage CPt10</name>
    <dbReference type="NCBI Taxonomy" id="2994045"/>
    <lineage>
        <taxon>Viruses</taxon>
        <taxon>Duplodnaviria</taxon>
        <taxon>Heunggongvirae</taxon>
        <taxon>Uroviricota</taxon>
        <taxon>Caudoviricetes</taxon>
        <taxon>Connertonviridae</taxon>
        <taxon>Firehammervirus</taxon>
        <taxon>Firehammervirus CPt10</taxon>
    </lineage>
</organism>
<evidence type="ECO:0000313" key="2">
    <source>
        <dbReference type="Proteomes" id="UP000002370"/>
    </source>
</evidence>
<gene>
    <name evidence="1" type="ORF">CPt10_0661</name>
</gene>
<reference evidence="1 2" key="1">
    <citation type="journal article" date="2010" name="BMC Genomics">
        <title>Evidence for a lineage of virulent bacteriophages that target Campylobacter.</title>
        <authorList>
            <person name="Timms A.R."/>
            <person name="Cambray-Young J."/>
            <person name="Scott A.E."/>
            <person name="Petty N.K."/>
            <person name="Connerton P.L."/>
            <person name="Clarke L."/>
            <person name="Seeger K."/>
            <person name="Quail M."/>
            <person name="Cummings N."/>
            <person name="Maskell D.J."/>
            <person name="Thomson N.R."/>
            <person name="Connerton I.F."/>
        </authorList>
    </citation>
    <scope>NUCLEOTIDE SEQUENCE [LARGE SCALE GENOMIC DNA]</scope>
</reference>
<dbReference type="KEGG" id="vg:26041146"/>
<dbReference type="EMBL" id="FN667789">
    <property type="protein sequence ID" value="CBJ94268.1"/>
    <property type="molecule type" value="Genomic_DNA"/>
</dbReference>